<gene>
    <name evidence="4" type="primary">LOC109485427</name>
</gene>
<evidence type="ECO:0000259" key="2">
    <source>
        <dbReference type="Pfam" id="PF13640"/>
    </source>
</evidence>
<dbReference type="KEGG" id="bbel:109485427"/>
<dbReference type="GeneID" id="109485427"/>
<evidence type="ECO:0000313" key="3">
    <source>
        <dbReference type="Proteomes" id="UP000515135"/>
    </source>
</evidence>
<feature type="domain" description="Prolyl 4-hydroxylase alpha subunit Fe(2+) 2OG dioxygenase" evidence="2">
    <location>
        <begin position="363"/>
        <end position="441"/>
    </location>
</feature>
<feature type="signal peptide" evidence="1">
    <location>
        <begin position="1"/>
        <end position="24"/>
    </location>
</feature>
<proteinExistence type="predicted"/>
<dbReference type="AlphaFoldDB" id="A0A6P5AE31"/>
<dbReference type="PANTHER" id="PTHR35169">
    <property type="entry name" value="FE2OG DIOXYGENASE DOMAIN-CONTAINING PROTEIN"/>
    <property type="match status" value="1"/>
</dbReference>
<organism evidence="3 4">
    <name type="scientific">Branchiostoma belcheri</name>
    <name type="common">Amphioxus</name>
    <dbReference type="NCBI Taxonomy" id="7741"/>
    <lineage>
        <taxon>Eukaryota</taxon>
        <taxon>Metazoa</taxon>
        <taxon>Chordata</taxon>
        <taxon>Cephalochordata</taxon>
        <taxon>Leptocardii</taxon>
        <taxon>Amphioxiformes</taxon>
        <taxon>Branchiostomatidae</taxon>
        <taxon>Branchiostoma</taxon>
    </lineage>
</organism>
<keyword evidence="3" id="KW-1185">Reference proteome</keyword>
<dbReference type="Proteomes" id="UP000515135">
    <property type="component" value="Unplaced"/>
</dbReference>
<dbReference type="PANTHER" id="PTHR35169:SF1">
    <property type="entry name" value="PROLYL 4-HYDROXYLASE ALPHA SUBUNIT FE(2+) 2OG DIOXYGENASE DOMAIN-CONTAINING PROTEIN"/>
    <property type="match status" value="1"/>
</dbReference>
<accession>A0A6P5AE31</accession>
<keyword evidence="1" id="KW-0732">Signal</keyword>
<dbReference type="Gene3D" id="2.60.120.620">
    <property type="entry name" value="q2cbj1_9rhob like domain"/>
    <property type="match status" value="2"/>
</dbReference>
<feature type="chain" id="PRO_5027879973" evidence="1">
    <location>
        <begin position="25"/>
        <end position="519"/>
    </location>
</feature>
<dbReference type="RefSeq" id="XP_019644594.1">
    <property type="nucleotide sequence ID" value="XM_019789035.1"/>
</dbReference>
<evidence type="ECO:0000256" key="1">
    <source>
        <dbReference type="SAM" id="SignalP"/>
    </source>
</evidence>
<dbReference type="OrthoDB" id="5952526at2759"/>
<dbReference type="Pfam" id="PF13640">
    <property type="entry name" value="2OG-FeII_Oxy_3"/>
    <property type="match status" value="1"/>
</dbReference>
<evidence type="ECO:0000313" key="4">
    <source>
        <dbReference type="RefSeq" id="XP_019644594.1"/>
    </source>
</evidence>
<dbReference type="InterPro" id="IPR044862">
    <property type="entry name" value="Pro_4_hyd_alph_FE2OG_OXY"/>
</dbReference>
<protein>
    <submittedName>
        <fullName evidence="4">Uncharacterized protein LOC109485427</fullName>
    </submittedName>
</protein>
<reference evidence="4" key="1">
    <citation type="submission" date="2025-08" db="UniProtKB">
        <authorList>
            <consortium name="RefSeq"/>
        </authorList>
    </citation>
    <scope>IDENTIFICATION</scope>
    <source>
        <tissue evidence="4">Gonad</tissue>
    </source>
</reference>
<name>A0A6P5AE31_BRABE</name>
<sequence length="519" mass="59467">MGAAGELQCLVSFLWLVCLSLSLGSVTWEGHSSDKRPVVIMDDILPRDSVKGIRGYMLRLAWTFSIRDDFHTFDSNNFLNSSDHGNYTNAPWQSTLPTAAFRESKSWRAMNTFLKEKRGKDFRPTDVRGYILNRGDFPLYQNRCVDEEDYRVVVFLNDVWRKNWYGHLTIHDELGRMHAAHPRYGRVVFVPCDLSFVMKPPAMQFAPALYALVVMATSRQTTEEIGDNFSDKMVDVGSLTEEEFPDEEDFPQPDEGGRREIDVEKHVTRRFSLPDGRTITVLDNVFTPDEILTLTDYLAANCTYMDQGPTEGSDNVRWITGFSIDAFVKSYFWRASREIVSHVSGKSGFYPYDVALNLIRLADHTKIHDDCEYGEDEYTLLLYLNRDWEVDKLGETAFFTDDFEPFIAVKPAYGRVAVFPCSILHSARPPSARINGARYSFALKLSPSLGSGRARELRDDTDELREQMEDLEDFLSPEEKAEILKALKDAKNGNGDEKLVAILLSNLEWRNKQRYLSYI</sequence>